<dbReference type="Proteomes" id="UP000815677">
    <property type="component" value="Unassembled WGS sequence"/>
</dbReference>
<evidence type="ECO:0000313" key="2">
    <source>
        <dbReference type="EMBL" id="GAT55993.1"/>
    </source>
</evidence>
<evidence type="ECO:0000256" key="1">
    <source>
        <dbReference type="SAM" id="MobiDB-lite"/>
    </source>
</evidence>
<organism evidence="2 3">
    <name type="scientific">Mycena chlorophos</name>
    <name type="common">Agaric fungus</name>
    <name type="synonym">Agaricus chlorophos</name>
    <dbReference type="NCBI Taxonomy" id="658473"/>
    <lineage>
        <taxon>Eukaryota</taxon>
        <taxon>Fungi</taxon>
        <taxon>Dikarya</taxon>
        <taxon>Basidiomycota</taxon>
        <taxon>Agaricomycotina</taxon>
        <taxon>Agaricomycetes</taxon>
        <taxon>Agaricomycetidae</taxon>
        <taxon>Agaricales</taxon>
        <taxon>Marasmiineae</taxon>
        <taxon>Mycenaceae</taxon>
        <taxon>Mycena</taxon>
    </lineage>
</organism>
<feature type="region of interest" description="Disordered" evidence="1">
    <location>
        <begin position="1"/>
        <end position="52"/>
    </location>
</feature>
<evidence type="ECO:0000313" key="3">
    <source>
        <dbReference type="Proteomes" id="UP000815677"/>
    </source>
</evidence>
<feature type="compositionally biased region" description="Low complexity" evidence="1">
    <location>
        <begin position="39"/>
        <end position="50"/>
    </location>
</feature>
<accession>A0ABQ0LY36</accession>
<feature type="compositionally biased region" description="Polar residues" evidence="1">
    <location>
        <begin position="1"/>
        <end position="13"/>
    </location>
</feature>
<reference evidence="2" key="1">
    <citation type="submission" date="2014-09" db="EMBL/GenBank/DDBJ databases">
        <title>Genome sequence of the luminous mushroom Mycena chlorophos for searching fungal bioluminescence genes.</title>
        <authorList>
            <person name="Tanaka Y."/>
            <person name="Kasuga D."/>
            <person name="Oba Y."/>
            <person name="Hase S."/>
            <person name="Sato K."/>
            <person name="Oba Y."/>
            <person name="Sakakibara Y."/>
        </authorList>
    </citation>
    <scope>NUCLEOTIDE SEQUENCE</scope>
</reference>
<name>A0ABQ0LY36_MYCCL</name>
<dbReference type="EMBL" id="DF849190">
    <property type="protein sequence ID" value="GAT55993.1"/>
    <property type="molecule type" value="Genomic_DNA"/>
</dbReference>
<keyword evidence="3" id="KW-1185">Reference proteome</keyword>
<gene>
    <name evidence="2" type="ORF">MCHLO_12704</name>
</gene>
<proteinExistence type="predicted"/>
<protein>
    <submittedName>
        <fullName evidence="2">Uncharacterized protein</fullName>
    </submittedName>
</protein>
<sequence>MPGQANVSPSDTTLADGPDDRYNEFSTSPRPHEPIRGVSSPSPSARAAFPTRRKVSPVDGVFVDGSAELPAASNQPDLPPRTFSPLPHWPMPLHLSAVALPASAGDDNALCLVLSVDLPTRRWTVIVPAQHTDLLPQSFRHVLVE</sequence>